<dbReference type="GO" id="GO:0031145">
    <property type="term" value="P:anaphase-promoting complex-dependent catabolic process"/>
    <property type="evidence" value="ECO:0007669"/>
    <property type="project" value="TreeGrafter"/>
</dbReference>
<feature type="region of interest" description="Disordered" evidence="9">
    <location>
        <begin position="319"/>
        <end position="354"/>
    </location>
</feature>
<dbReference type="GeneTree" id="ENSGT00950000182950"/>
<proteinExistence type="inferred from homology"/>
<organism evidence="10 11">
    <name type="scientific">Jaculus jaculus</name>
    <name type="common">Lesser Egyptian jerboa</name>
    <dbReference type="NCBI Taxonomy" id="51337"/>
    <lineage>
        <taxon>Eukaryota</taxon>
        <taxon>Metazoa</taxon>
        <taxon>Chordata</taxon>
        <taxon>Craniata</taxon>
        <taxon>Vertebrata</taxon>
        <taxon>Euteleostomi</taxon>
        <taxon>Mammalia</taxon>
        <taxon>Eutheria</taxon>
        <taxon>Euarchontoglires</taxon>
        <taxon>Glires</taxon>
        <taxon>Rodentia</taxon>
        <taxon>Myomorpha</taxon>
        <taxon>Dipodoidea</taxon>
        <taxon>Dipodidae</taxon>
        <taxon>Dipodinae</taxon>
        <taxon>Jaculus</taxon>
    </lineage>
</organism>
<sequence>MTVLQEPVQAAIWQALNHYTYRDAVFLAERLYAEVHSEEALFLLSTCYYPYRLLKGHSCTTTQCKYLLAKCCVDLSKLAEGEQILSGGVLNKQKSHDNTVTVIQLALLFLCWDMYIARQIDLSKDQKVTKKALSEKPDPDQTFKLTSIQNSSNCLPNSCPTLVSSHSLSHRQPETVLTETPQDTTELNRLNLDSSNSKYSLNTDSSVSYTDSAVISPDIVPLGTSTSILSKQVQNKPKTGPSLLGGPTALSPLIPNFEILPLETPSPGDRSYLQNYTNIPIIDVPSTRAPTKKSVARLGQTGTKSVFTKGHPILVAQTQSSGPQTSTTAQVLSPTITSPPNARPRRSSHLFTSDKKQKAKLIKEEQLNLNCKEAINILSHLPSHHYNTGWVLCQIGRAYFELSEYMQAERIFSDVRRTENHRVEGMEIYSTTLWHLQKDVALSVLSKDLTDMDKNSPEAWGTAGNCFSLQREHDIAIKFFQTAIQVDPNYVYAYTLLGHEFVLTEELDKTLACFRNAIRVNPRHCNAWYGLGMIYYKQEKFSLAEMHFQKALGINPQRSVLLCFGYPKQSHSSVLFENEKYKSALQELEELKQIVPKELLVYFLIGKVYEKVGQTHLALMNFSWTRDLDPKGANNQIKKAIDKRYLPDDEEAITQEQQIMETDESQESSKTDADDTQLHAAESDEF</sequence>
<dbReference type="PROSITE" id="PS50293">
    <property type="entry name" value="TPR_REGION"/>
    <property type="match status" value="1"/>
</dbReference>
<keyword evidence="4 8" id="KW-0802">TPR repeat</keyword>
<evidence type="ECO:0000256" key="9">
    <source>
        <dbReference type="SAM" id="MobiDB-lite"/>
    </source>
</evidence>
<dbReference type="GO" id="GO:0005680">
    <property type="term" value="C:anaphase-promoting complex"/>
    <property type="evidence" value="ECO:0007669"/>
    <property type="project" value="TreeGrafter"/>
</dbReference>
<protein>
    <recommendedName>
        <fullName evidence="7">Cell division cycle protein 27 homolog</fullName>
    </recommendedName>
</protein>
<name>A0A8C5KB65_JACJA</name>
<dbReference type="Ensembl" id="ENSJJAT00000012899.1">
    <property type="protein sequence ID" value="ENSJJAP00000006503.1"/>
    <property type="gene ID" value="ENSJJAG00000011152.1"/>
</dbReference>
<feature type="repeat" description="TPR" evidence="8">
    <location>
        <begin position="599"/>
        <end position="632"/>
    </location>
</feature>
<keyword evidence="3" id="KW-0677">Repeat</keyword>
<evidence type="ECO:0000256" key="1">
    <source>
        <dbReference type="ARBA" id="ARBA00004123"/>
    </source>
</evidence>
<evidence type="ECO:0000256" key="3">
    <source>
        <dbReference type="ARBA" id="ARBA00022737"/>
    </source>
</evidence>
<dbReference type="GO" id="GO:0007091">
    <property type="term" value="P:metaphase/anaphase transition of mitotic cell cycle"/>
    <property type="evidence" value="ECO:0007669"/>
    <property type="project" value="TreeGrafter"/>
</dbReference>
<keyword evidence="5" id="KW-0539">Nucleus</keyword>
<comment type="subcellular location">
    <subcellularLocation>
        <location evidence="1">Nucleus</location>
    </subcellularLocation>
</comment>
<comment type="similarity">
    <text evidence="6">Belongs to the APC3/CDC27 family.</text>
</comment>
<dbReference type="GO" id="GO:0005737">
    <property type="term" value="C:cytoplasm"/>
    <property type="evidence" value="ECO:0007669"/>
    <property type="project" value="TreeGrafter"/>
</dbReference>
<evidence type="ECO:0000256" key="8">
    <source>
        <dbReference type="PROSITE-ProRule" id="PRU00339"/>
    </source>
</evidence>
<dbReference type="GO" id="GO:0051301">
    <property type="term" value="P:cell division"/>
    <property type="evidence" value="ECO:0007669"/>
    <property type="project" value="TreeGrafter"/>
</dbReference>
<dbReference type="PANTHER" id="PTHR12558:SF13">
    <property type="entry name" value="CELL DIVISION CYCLE PROTEIN 27 HOMOLOG"/>
    <property type="match status" value="1"/>
</dbReference>
<feature type="region of interest" description="Disordered" evidence="9">
    <location>
        <begin position="651"/>
        <end position="686"/>
    </location>
</feature>
<dbReference type="Gene3D" id="1.25.40.10">
    <property type="entry name" value="Tetratricopeptide repeat domain"/>
    <property type="match status" value="4"/>
</dbReference>
<evidence type="ECO:0000313" key="10">
    <source>
        <dbReference type="Ensembl" id="ENSJJAP00000006503.1"/>
    </source>
</evidence>
<dbReference type="Pfam" id="PF12895">
    <property type="entry name" value="ANAPC3"/>
    <property type="match status" value="1"/>
</dbReference>
<dbReference type="AlphaFoldDB" id="A0A8C5KB65"/>
<feature type="repeat" description="TPR" evidence="8">
    <location>
        <begin position="457"/>
        <end position="490"/>
    </location>
</feature>
<dbReference type="SMART" id="SM00028">
    <property type="entry name" value="TPR"/>
    <property type="match status" value="5"/>
</dbReference>
<keyword evidence="11" id="KW-1185">Reference proteome</keyword>
<evidence type="ECO:0000256" key="4">
    <source>
        <dbReference type="ARBA" id="ARBA00022803"/>
    </source>
</evidence>
<dbReference type="GO" id="GO:0016567">
    <property type="term" value="P:protein ubiquitination"/>
    <property type="evidence" value="ECO:0007669"/>
    <property type="project" value="TreeGrafter"/>
</dbReference>
<evidence type="ECO:0000256" key="7">
    <source>
        <dbReference type="ARBA" id="ARBA00039307"/>
    </source>
</evidence>
<feature type="repeat" description="TPR" evidence="8">
    <location>
        <begin position="491"/>
        <end position="524"/>
    </location>
</feature>
<feature type="compositionally biased region" description="Polar residues" evidence="9">
    <location>
        <begin position="331"/>
        <end position="340"/>
    </location>
</feature>
<accession>A0A8C5KB65</accession>
<dbReference type="SUPFAM" id="SSF48452">
    <property type="entry name" value="TPR-like"/>
    <property type="match status" value="2"/>
</dbReference>
<dbReference type="InterPro" id="IPR011990">
    <property type="entry name" value="TPR-like_helical_dom_sf"/>
</dbReference>
<feature type="repeat" description="TPR" evidence="8">
    <location>
        <begin position="525"/>
        <end position="558"/>
    </location>
</feature>
<dbReference type="OMA" id="WHSPQAW"/>
<dbReference type="InterPro" id="IPR019734">
    <property type="entry name" value="TPR_rpt"/>
</dbReference>
<dbReference type="Pfam" id="PF13181">
    <property type="entry name" value="TPR_8"/>
    <property type="match status" value="1"/>
</dbReference>
<comment type="pathway">
    <text evidence="2">Protein modification; protein ubiquitination.</text>
</comment>
<evidence type="ECO:0000256" key="6">
    <source>
        <dbReference type="ARBA" id="ARBA00038210"/>
    </source>
</evidence>
<evidence type="ECO:0000313" key="11">
    <source>
        <dbReference type="Proteomes" id="UP000694385"/>
    </source>
</evidence>
<dbReference type="Pfam" id="PF00515">
    <property type="entry name" value="TPR_1"/>
    <property type="match status" value="1"/>
</dbReference>
<feature type="compositionally biased region" description="Basic and acidic residues" evidence="9">
    <location>
        <begin position="667"/>
        <end position="677"/>
    </location>
</feature>
<dbReference type="Proteomes" id="UP000694385">
    <property type="component" value="Unassembled WGS sequence"/>
</dbReference>
<evidence type="ECO:0000256" key="2">
    <source>
        <dbReference type="ARBA" id="ARBA00004906"/>
    </source>
</evidence>
<feature type="compositionally biased region" description="Low complexity" evidence="9">
    <location>
        <begin position="319"/>
        <end position="330"/>
    </location>
</feature>
<dbReference type="PANTHER" id="PTHR12558">
    <property type="entry name" value="CELL DIVISION CYCLE 16,23,27"/>
    <property type="match status" value="1"/>
</dbReference>
<evidence type="ECO:0000256" key="5">
    <source>
        <dbReference type="ARBA" id="ARBA00023242"/>
    </source>
</evidence>
<dbReference type="PROSITE" id="PS50005">
    <property type="entry name" value="TPR"/>
    <property type="match status" value="4"/>
</dbReference>
<reference evidence="10" key="2">
    <citation type="submission" date="2025-09" db="UniProtKB">
        <authorList>
            <consortium name="Ensembl"/>
        </authorList>
    </citation>
    <scope>IDENTIFICATION</scope>
</reference>
<reference evidence="10" key="1">
    <citation type="submission" date="2025-08" db="UniProtKB">
        <authorList>
            <consortium name="Ensembl"/>
        </authorList>
    </citation>
    <scope>IDENTIFICATION</scope>
</reference>
<dbReference type="FunFam" id="1.25.40.10:FF:000018">
    <property type="entry name" value="Cell division cycle protein 27 homolog B"/>
    <property type="match status" value="1"/>
</dbReference>